<protein>
    <submittedName>
        <fullName evidence="1">SapC family protein</fullName>
    </submittedName>
</protein>
<keyword evidence="2" id="KW-1185">Reference proteome</keyword>
<evidence type="ECO:0000313" key="2">
    <source>
        <dbReference type="Proteomes" id="UP001467690"/>
    </source>
</evidence>
<dbReference type="Pfam" id="PF07277">
    <property type="entry name" value="SapC"/>
    <property type="match status" value="1"/>
</dbReference>
<sequence>MSQPKVELLDKVRHKNVKLDTSTMDIPENHVNASFVVVNELSNLVHEYPIFITKNPTTGQFQLTAILGLKSGINLYLSGKEWRAKYLPLEILRRPFSAMMEKEDLSAGRIALDLNHPMVNESEGQSIFTETGDATPFLERIQNTFAQLMSGSKRTEAILNLAAEHNLIHAINLTIDLANGEKTAINGLYAVDTEALNKLTGEALEACHKAGVLEVCHLLLSSGAHIEKLIQWHDESQK</sequence>
<comment type="caution">
    <text evidence="1">The sequence shown here is derived from an EMBL/GenBank/DDBJ whole genome shotgun (WGS) entry which is preliminary data.</text>
</comment>
<accession>A0ABV1RIJ2</accession>
<organism evidence="1 2">
    <name type="scientific">Catenovulum sediminis</name>
    <dbReference type="NCBI Taxonomy" id="1740262"/>
    <lineage>
        <taxon>Bacteria</taxon>
        <taxon>Pseudomonadati</taxon>
        <taxon>Pseudomonadota</taxon>
        <taxon>Gammaproteobacteria</taxon>
        <taxon>Alteromonadales</taxon>
        <taxon>Alteromonadaceae</taxon>
        <taxon>Catenovulum</taxon>
    </lineage>
</organism>
<proteinExistence type="predicted"/>
<evidence type="ECO:0000313" key="1">
    <source>
        <dbReference type="EMBL" id="MER2492760.1"/>
    </source>
</evidence>
<dbReference type="InterPro" id="IPR010836">
    <property type="entry name" value="SapC"/>
</dbReference>
<reference evidence="1 2" key="1">
    <citation type="submission" date="2024-06" db="EMBL/GenBank/DDBJ databases">
        <authorList>
            <person name="Chen R.Y."/>
        </authorList>
    </citation>
    <scope>NUCLEOTIDE SEQUENCE [LARGE SCALE GENOMIC DNA]</scope>
    <source>
        <strain evidence="1 2">D2</strain>
    </source>
</reference>
<dbReference type="RefSeq" id="WP_350402233.1">
    <property type="nucleotide sequence ID" value="NZ_JBELOE010000228.1"/>
</dbReference>
<dbReference type="Proteomes" id="UP001467690">
    <property type="component" value="Unassembled WGS sequence"/>
</dbReference>
<dbReference type="EMBL" id="JBELOE010000228">
    <property type="protein sequence ID" value="MER2492760.1"/>
    <property type="molecule type" value="Genomic_DNA"/>
</dbReference>
<name>A0ABV1RIJ2_9ALTE</name>
<gene>
    <name evidence="1" type="ORF">ABS311_12815</name>
</gene>